<dbReference type="PROSITE" id="PS51318">
    <property type="entry name" value="TAT"/>
    <property type="match status" value="1"/>
</dbReference>
<reference evidence="2 3" key="1">
    <citation type="journal article" date="2009" name="Stand. Genomic Sci.">
        <title>Complete genome sequence of Brachybacterium faecium type strain (Schefferle 6-10).</title>
        <authorList>
            <person name="Lapidus A."/>
            <person name="Pukall R."/>
            <person name="Labuttii K."/>
            <person name="Copeland A."/>
            <person name="Del Rio T.G."/>
            <person name="Nolan M."/>
            <person name="Chen F."/>
            <person name="Lucas S."/>
            <person name="Tice H."/>
            <person name="Cheng J.F."/>
            <person name="Bruce D."/>
            <person name="Goodwin L."/>
            <person name="Pitluck S."/>
            <person name="Rohde M."/>
            <person name="Goker M."/>
            <person name="Pati A."/>
            <person name="Ivanova N."/>
            <person name="Mavrommatis K."/>
            <person name="Chen A."/>
            <person name="Palaniappan K."/>
            <person name="D'haeseleer P."/>
            <person name="Chain P."/>
            <person name="Bristow J."/>
            <person name="Eisen J.A."/>
            <person name="Markowitz V."/>
            <person name="Hugenholtz P."/>
            <person name="Kyrpides N.C."/>
            <person name="Klenk H.P."/>
        </authorList>
    </citation>
    <scope>NUCLEOTIDE SEQUENCE [LARGE SCALE GENOMIC DNA]</scope>
    <source>
        <strain evidence="3">ATCC 43885 / DSM 4810 / JCM 11609 / LMG 19847 / NBRC 14762 / NCIMB 9860 / 6-10</strain>
    </source>
</reference>
<evidence type="ECO:0000256" key="1">
    <source>
        <dbReference type="SAM" id="SignalP"/>
    </source>
</evidence>
<dbReference type="PROSITE" id="PS51257">
    <property type="entry name" value="PROKAR_LIPOPROTEIN"/>
    <property type="match status" value="1"/>
</dbReference>
<dbReference type="KEGG" id="bfa:Bfae_09280"/>
<evidence type="ECO:0008006" key="4">
    <source>
        <dbReference type="Google" id="ProtNLM"/>
    </source>
</evidence>
<dbReference type="eggNOG" id="ENOG5030IYU">
    <property type="taxonomic scope" value="Bacteria"/>
</dbReference>
<dbReference type="STRING" id="446465.Bfae_09280"/>
<organism evidence="2 3">
    <name type="scientific">Brachybacterium faecium (strain ATCC 43885 / DSM 4810 / JCM 11609 / LMG 19847 / NBRC 14762 / NCIMB 9860 / 6-10)</name>
    <dbReference type="NCBI Taxonomy" id="446465"/>
    <lineage>
        <taxon>Bacteria</taxon>
        <taxon>Bacillati</taxon>
        <taxon>Actinomycetota</taxon>
        <taxon>Actinomycetes</taxon>
        <taxon>Micrococcales</taxon>
        <taxon>Dermabacteraceae</taxon>
        <taxon>Brachybacterium</taxon>
    </lineage>
</organism>
<protein>
    <recommendedName>
        <fullName evidence="4">DNA modification methylase</fullName>
    </recommendedName>
</protein>
<name>C7MAM3_BRAFD</name>
<gene>
    <name evidence="2" type="ordered locus">Bfae_09280</name>
</gene>
<dbReference type="AlphaFoldDB" id="C7MAM3"/>
<dbReference type="PATRIC" id="fig|446465.5.peg.925"/>
<sequence>MRRSRRSVLSAAALGLALAASGCTYMSPVQTKDFYQAADGTNANIEQDGALYAGVRNALLVIEEDGTAEFSATIANYSDEETSVELTGLSEGSSIFSTAVQVPAHGTVDVGSGEGQQQVSVDAAGVRPGVILDLEVTAGGQTDTISMPALDSSLEYYQQGEPAEG</sequence>
<dbReference type="Proteomes" id="UP000001919">
    <property type="component" value="Chromosome"/>
</dbReference>
<keyword evidence="3" id="KW-1185">Reference proteome</keyword>
<dbReference type="EMBL" id="CP001643">
    <property type="protein sequence ID" value="ACU84781.1"/>
    <property type="molecule type" value="Genomic_DNA"/>
</dbReference>
<evidence type="ECO:0000313" key="2">
    <source>
        <dbReference type="EMBL" id="ACU84781.1"/>
    </source>
</evidence>
<dbReference type="OrthoDB" id="4793366at2"/>
<feature type="chain" id="PRO_5002979867" description="DNA modification methylase" evidence="1">
    <location>
        <begin position="20"/>
        <end position="165"/>
    </location>
</feature>
<accession>C7MAM3</accession>
<keyword evidence="1" id="KW-0732">Signal</keyword>
<dbReference type="HOGENOM" id="CLU_100212_1_0_11"/>
<proteinExistence type="predicted"/>
<feature type="signal peptide" evidence="1">
    <location>
        <begin position="1"/>
        <end position="19"/>
    </location>
</feature>
<dbReference type="InterPro" id="IPR006311">
    <property type="entry name" value="TAT_signal"/>
</dbReference>
<evidence type="ECO:0000313" key="3">
    <source>
        <dbReference type="Proteomes" id="UP000001919"/>
    </source>
</evidence>